<evidence type="ECO:0000313" key="2">
    <source>
        <dbReference type="EMBL" id="KAJ8908637.1"/>
    </source>
</evidence>
<feature type="chain" id="PRO_5043328407" description="Peptidylprolyl isomerase" evidence="1">
    <location>
        <begin position="24"/>
        <end position="121"/>
    </location>
</feature>
<comment type="caution">
    <text evidence="2">The sequence shown here is derived from an EMBL/GenBank/DDBJ whole genome shotgun (WGS) entry which is preliminary data.</text>
</comment>
<gene>
    <name evidence="2" type="ORF">NDN08_005342</name>
</gene>
<sequence length="121" mass="13154">MGCRVLVVLVVAAVALQYAAVGGALTQVDFEDVPVAEGIPGLPTDFAFMPPGQTERILVTDFRGMVQVVVKGAVQEKLFLDERVSQEERDNFIGYGNFGDRGIAPEYRAVADQYKFPCKGL</sequence>
<accession>A0AAV8V4N1</accession>
<protein>
    <recommendedName>
        <fullName evidence="4">Peptidylprolyl isomerase</fullName>
    </recommendedName>
</protein>
<dbReference type="Proteomes" id="UP001157974">
    <property type="component" value="Unassembled WGS sequence"/>
</dbReference>
<proteinExistence type="predicted"/>
<reference evidence="2 3" key="1">
    <citation type="journal article" date="2023" name="Nat. Commun.">
        <title>Origin of minicircular mitochondrial genomes in red algae.</title>
        <authorList>
            <person name="Lee Y."/>
            <person name="Cho C.H."/>
            <person name="Lee Y.M."/>
            <person name="Park S.I."/>
            <person name="Yang J.H."/>
            <person name="West J.A."/>
            <person name="Bhattacharya D."/>
            <person name="Yoon H.S."/>
        </authorList>
    </citation>
    <scope>NUCLEOTIDE SEQUENCE [LARGE SCALE GENOMIC DNA]</scope>
    <source>
        <strain evidence="2 3">CCMP1338</strain>
        <tissue evidence="2">Whole cell</tissue>
    </source>
</reference>
<evidence type="ECO:0000256" key="1">
    <source>
        <dbReference type="SAM" id="SignalP"/>
    </source>
</evidence>
<dbReference type="AlphaFoldDB" id="A0AAV8V4N1"/>
<evidence type="ECO:0008006" key="4">
    <source>
        <dbReference type="Google" id="ProtNLM"/>
    </source>
</evidence>
<keyword evidence="3" id="KW-1185">Reference proteome</keyword>
<feature type="signal peptide" evidence="1">
    <location>
        <begin position="1"/>
        <end position="23"/>
    </location>
</feature>
<organism evidence="2 3">
    <name type="scientific">Rhodosorus marinus</name>
    <dbReference type="NCBI Taxonomy" id="101924"/>
    <lineage>
        <taxon>Eukaryota</taxon>
        <taxon>Rhodophyta</taxon>
        <taxon>Stylonematophyceae</taxon>
        <taxon>Stylonematales</taxon>
        <taxon>Stylonemataceae</taxon>
        <taxon>Rhodosorus</taxon>
    </lineage>
</organism>
<dbReference type="EMBL" id="JAMWBK010000001">
    <property type="protein sequence ID" value="KAJ8908637.1"/>
    <property type="molecule type" value="Genomic_DNA"/>
</dbReference>
<evidence type="ECO:0000313" key="3">
    <source>
        <dbReference type="Proteomes" id="UP001157974"/>
    </source>
</evidence>
<keyword evidence="1" id="KW-0732">Signal</keyword>
<name>A0AAV8V4N1_9RHOD</name>